<reference evidence="1 2" key="1">
    <citation type="journal article" date="2011" name="Proc. Natl. Acad. Sci. U.S.A.">
        <title>Genome and transcriptome analyses of the mountain pine beetle-fungal symbiont Grosmannia clavigera, a lodgepole pine pathogen.</title>
        <authorList>
            <person name="DiGuistini S."/>
            <person name="Wang Y."/>
            <person name="Liao N.Y."/>
            <person name="Taylor G."/>
            <person name="Tanguay P."/>
            <person name="Feau N."/>
            <person name="Henrissat B."/>
            <person name="Chan S.K."/>
            <person name="Hesse-Orce U."/>
            <person name="Alamouti S.M."/>
            <person name="Tsui C.K.M."/>
            <person name="Docking R.T."/>
            <person name="Levasseur A."/>
            <person name="Haridas S."/>
            <person name="Robertson G."/>
            <person name="Birol I."/>
            <person name="Holt R.A."/>
            <person name="Marra M.A."/>
            <person name="Hamelin R.C."/>
            <person name="Hirst M."/>
            <person name="Jones S.J.M."/>
            <person name="Bohlmann J."/>
            <person name="Breuil C."/>
        </authorList>
    </citation>
    <scope>NUCLEOTIDE SEQUENCE [LARGE SCALE GENOMIC DNA]</scope>
    <source>
        <strain evidence="2">kw1407 / UAMH 11150</strain>
    </source>
</reference>
<keyword evidence="2" id="KW-1185">Reference proteome</keyword>
<gene>
    <name evidence="1" type="ORF">CMQ_8214</name>
</gene>
<dbReference type="AlphaFoldDB" id="F0XKI3"/>
<dbReference type="HOGENOM" id="CLU_1129156_0_0_1"/>
<dbReference type="RefSeq" id="XP_014171230.1">
    <property type="nucleotide sequence ID" value="XM_014315755.1"/>
</dbReference>
<name>F0XKI3_GROCL</name>
<protein>
    <submittedName>
        <fullName evidence="1">Uncharacterized protein</fullName>
    </submittedName>
</protein>
<sequence length="246" mass="28538">MGLSMLDKHELTSGWKLIDIVIEFNIAQLHNLAYAAIRSRPLQYYDRENTDNIRVTGNSMEAMLYPEKSCHRKVVLISKFTASAEKKTGPRCIRTFKMEKAVDIICDTRQLSSDLPEKSRQISEFYPPEGQHCVPTEDQSKEILKLMDRFNSSRYPHHEGHDDDVAQVHKIVDDTLDTCSDRVTDVAEHLRQIGIYIPAEEDIWAFQEAQDARTRATIMHKLNEQKFAMEREWDRTHEESQTSEAL</sequence>
<organism evidence="2">
    <name type="scientific">Grosmannia clavigera (strain kw1407 / UAMH 11150)</name>
    <name type="common">Blue stain fungus</name>
    <name type="synonym">Graphiocladiella clavigera</name>
    <dbReference type="NCBI Taxonomy" id="655863"/>
    <lineage>
        <taxon>Eukaryota</taxon>
        <taxon>Fungi</taxon>
        <taxon>Dikarya</taxon>
        <taxon>Ascomycota</taxon>
        <taxon>Pezizomycotina</taxon>
        <taxon>Sordariomycetes</taxon>
        <taxon>Sordariomycetidae</taxon>
        <taxon>Ophiostomatales</taxon>
        <taxon>Ophiostomataceae</taxon>
        <taxon>Leptographium</taxon>
    </lineage>
</organism>
<dbReference type="EMBL" id="GL629788">
    <property type="protein sequence ID" value="EFX01748.1"/>
    <property type="molecule type" value="Genomic_DNA"/>
</dbReference>
<dbReference type="InParanoid" id="F0XKI3"/>
<accession>F0XKI3</accession>
<dbReference type="Proteomes" id="UP000007796">
    <property type="component" value="Unassembled WGS sequence"/>
</dbReference>
<evidence type="ECO:0000313" key="1">
    <source>
        <dbReference type="EMBL" id="EFX01748.1"/>
    </source>
</evidence>
<proteinExistence type="predicted"/>
<evidence type="ECO:0000313" key="2">
    <source>
        <dbReference type="Proteomes" id="UP000007796"/>
    </source>
</evidence>
<dbReference type="GeneID" id="25981845"/>